<sequence length="275" mass="32998">MEKRMYYSTRNNKKAIDVYQLYKQLQSLFLYYKSKDYFKEKLSITSFDVPEDANHKAMFEIKFMPFPIEKWDRLDVTEENIFDTIEFLFHHVSKPGELAWYSSDTGYNYQDYENYDDFSGKVEFKGAVNLLICDYSDGFEISDSGEILSLGKNGLEEILDAEIIQYDPENVDFKVREAIRKWKNRSQSVEDRRQAIIDLANVFEWLKKTEKLAKALDKKDESLIFELANKFELRHHNPEQIRNYDKNIWHSWMFHFYLATYHAVIRILKKQEDTK</sequence>
<dbReference type="Proteomes" id="UP001300012">
    <property type="component" value="Unassembled WGS sequence"/>
</dbReference>
<keyword evidence="2" id="KW-1185">Reference proteome</keyword>
<name>A0ABT1YL55_9BACL</name>
<dbReference type="EMBL" id="JANQBD010000017">
    <property type="protein sequence ID" value="MCR8633921.1"/>
    <property type="molecule type" value="Genomic_DNA"/>
</dbReference>
<comment type="caution">
    <text evidence="1">The sequence shown here is derived from an EMBL/GenBank/DDBJ whole genome shotgun (WGS) entry which is preliminary data.</text>
</comment>
<reference evidence="1 2" key="1">
    <citation type="submission" date="2022-08" db="EMBL/GenBank/DDBJ databases">
        <title>Paenibacillus endoradicis sp. nov., Paenibacillus radicibacter sp. nov and Paenibacillus pararadicis sp. nov., three cold-adapted plant growth-promoting bacteria isolated from root of Larix gmelinii in Great Khingan.</title>
        <authorList>
            <person name="Xue H."/>
        </authorList>
    </citation>
    <scope>NUCLEOTIDE SEQUENCE [LARGE SCALE GENOMIC DNA]</scope>
    <source>
        <strain evidence="1 2">N5-1-1-5</strain>
    </source>
</reference>
<evidence type="ECO:0000313" key="2">
    <source>
        <dbReference type="Proteomes" id="UP001300012"/>
    </source>
</evidence>
<organism evidence="1 2">
    <name type="scientific">Paenibacillus radicis</name>
    <name type="common">ex Xue et al. 2023</name>
    <dbReference type="NCBI Taxonomy" id="2972489"/>
    <lineage>
        <taxon>Bacteria</taxon>
        <taxon>Bacillati</taxon>
        <taxon>Bacillota</taxon>
        <taxon>Bacilli</taxon>
        <taxon>Bacillales</taxon>
        <taxon>Paenibacillaceae</taxon>
        <taxon>Paenibacillus</taxon>
    </lineage>
</organism>
<gene>
    <name evidence="1" type="ORF">NV381_22290</name>
</gene>
<dbReference type="RefSeq" id="WP_258215492.1">
    <property type="nucleotide sequence ID" value="NZ_JANQBD010000017.1"/>
</dbReference>
<accession>A0ABT1YL55</accession>
<evidence type="ECO:0000313" key="1">
    <source>
        <dbReference type="EMBL" id="MCR8633921.1"/>
    </source>
</evidence>
<proteinExistence type="predicted"/>
<protein>
    <submittedName>
        <fullName evidence="1">Uncharacterized protein</fullName>
    </submittedName>
</protein>